<dbReference type="Gene3D" id="3.30.1330.80">
    <property type="entry name" value="Hypothetical protein, similar to alpha- acetolactate decarboxylase, domain 2"/>
    <property type="match status" value="1"/>
</dbReference>
<dbReference type="InterPro" id="IPR005175">
    <property type="entry name" value="PPC_dom"/>
</dbReference>
<dbReference type="RefSeq" id="WP_248150842.1">
    <property type="nucleotide sequence ID" value="NZ_JALNMJ010000002.1"/>
</dbReference>
<sequence length="259" mass="27103">MSFEVTGGRPLLEALGHWAEAEGYASAVLNLAGVSLAAFDYVMPDRAIDDRHAAWYSETHSSAGATLTAAVAILGWRDGAWFAHIHAYWREGGKEHLGHLLPATLAASAPATITGHGVKGAAFEAAPDPETEFTLFRVRADEASADAIRENALITTLAPFADLHHSVSDLADQLSAPSYQVMGLGSLAGAAFAGDRAMTGLISEILLLSGAGDDGSRGLAIPVRCIDLNGSLHQGSVLPGQAPTLVTCELLIRRADRAR</sequence>
<dbReference type="SUPFAM" id="SSF117856">
    <property type="entry name" value="AF0104/ALDC/Ptd012-like"/>
    <property type="match status" value="2"/>
</dbReference>
<proteinExistence type="predicted"/>
<organism evidence="2 3">
    <name type="scientific">Roseibium sediminicola</name>
    <dbReference type="NCBI Taxonomy" id="2933272"/>
    <lineage>
        <taxon>Bacteria</taxon>
        <taxon>Pseudomonadati</taxon>
        <taxon>Pseudomonadota</taxon>
        <taxon>Alphaproteobacteria</taxon>
        <taxon>Hyphomicrobiales</taxon>
        <taxon>Stappiaceae</taxon>
        <taxon>Roseibium</taxon>
    </lineage>
</organism>
<keyword evidence="3" id="KW-1185">Reference proteome</keyword>
<comment type="caution">
    <text evidence="2">The sequence shown here is derived from an EMBL/GenBank/DDBJ whole genome shotgun (WGS) entry which is preliminary data.</text>
</comment>
<evidence type="ECO:0000313" key="3">
    <source>
        <dbReference type="Proteomes" id="UP001431221"/>
    </source>
</evidence>
<dbReference type="Proteomes" id="UP001431221">
    <property type="component" value="Unassembled WGS sequence"/>
</dbReference>
<dbReference type="PROSITE" id="PS51742">
    <property type="entry name" value="PPC"/>
    <property type="match status" value="1"/>
</dbReference>
<evidence type="ECO:0000313" key="2">
    <source>
        <dbReference type="EMBL" id="MCK7611261.1"/>
    </source>
</evidence>
<evidence type="ECO:0000259" key="1">
    <source>
        <dbReference type="PROSITE" id="PS51742"/>
    </source>
</evidence>
<reference evidence="2" key="1">
    <citation type="submission" date="2022-04" db="EMBL/GenBank/DDBJ databases">
        <title>Roseibium sp. CAU 1639 isolated from mud.</title>
        <authorList>
            <person name="Kim W."/>
        </authorList>
    </citation>
    <scope>NUCLEOTIDE SEQUENCE</scope>
    <source>
        <strain evidence="2">CAU 1639</strain>
    </source>
</reference>
<feature type="domain" description="PPC" evidence="1">
    <location>
        <begin position="1"/>
        <end position="139"/>
    </location>
</feature>
<dbReference type="EMBL" id="JALNMJ010000002">
    <property type="protein sequence ID" value="MCK7611261.1"/>
    <property type="molecule type" value="Genomic_DNA"/>
</dbReference>
<accession>A0ABT0GPM0</accession>
<protein>
    <recommendedName>
        <fullName evidence="1">PPC domain-containing protein</fullName>
    </recommendedName>
</protein>
<gene>
    <name evidence="2" type="ORF">M0H32_03735</name>
</gene>
<name>A0ABT0GPM0_9HYPH</name>